<dbReference type="SMART" id="SM00980">
    <property type="entry name" value="THAP"/>
    <property type="match status" value="1"/>
</dbReference>
<dbReference type="PROSITE" id="PS50950">
    <property type="entry name" value="ZF_THAP"/>
    <property type="match status" value="1"/>
</dbReference>
<dbReference type="SMART" id="SM00692">
    <property type="entry name" value="DM3"/>
    <property type="match status" value="1"/>
</dbReference>
<evidence type="ECO:0000256" key="2">
    <source>
        <dbReference type="ARBA" id="ARBA00022771"/>
    </source>
</evidence>
<sequence>MVRKCVMCNMKEVVECGVSFHSFPKDPSQRKIWMQKCSIKLCLPSYRICSNHFLPEDILCHGLLKKNAIPITNQMFASSVPTSQLIDDLDLTGHEIECVNRFITSSQPEIPSSLTEKVDEHSVSPRFQTAHIFNSQITSTFVGKSLIKTPNVSTKRNSSVSSSLLKRQKVLNPSSIGDWEVDHVSSPGKN</sequence>
<evidence type="ECO:0000256" key="3">
    <source>
        <dbReference type="ARBA" id="ARBA00022833"/>
    </source>
</evidence>
<evidence type="ECO:0000256" key="1">
    <source>
        <dbReference type="ARBA" id="ARBA00022723"/>
    </source>
</evidence>
<evidence type="ECO:0000259" key="6">
    <source>
        <dbReference type="PROSITE" id="PS50950"/>
    </source>
</evidence>
<proteinExistence type="predicted"/>
<evidence type="ECO:0000256" key="4">
    <source>
        <dbReference type="ARBA" id="ARBA00023125"/>
    </source>
</evidence>
<feature type="domain" description="THAP-type" evidence="6">
    <location>
        <begin position="1"/>
        <end position="73"/>
    </location>
</feature>
<dbReference type="InterPro" id="IPR038441">
    <property type="entry name" value="THAP_Znf_sf"/>
</dbReference>
<dbReference type="Pfam" id="PF05485">
    <property type="entry name" value="THAP"/>
    <property type="match status" value="1"/>
</dbReference>
<keyword evidence="3" id="KW-0862">Zinc</keyword>
<gene>
    <name evidence="7" type="ORF">CINCED_3A012415</name>
</gene>
<reference evidence="7 8" key="1">
    <citation type="submission" date="2019-08" db="EMBL/GenBank/DDBJ databases">
        <authorList>
            <person name="Alioto T."/>
            <person name="Alioto T."/>
            <person name="Gomez Garrido J."/>
        </authorList>
    </citation>
    <scope>NUCLEOTIDE SEQUENCE [LARGE SCALE GENOMIC DNA]</scope>
</reference>
<dbReference type="Proteomes" id="UP000325440">
    <property type="component" value="Unassembled WGS sequence"/>
</dbReference>
<keyword evidence="4 5" id="KW-0238">DNA-binding</keyword>
<dbReference type="GO" id="GO:0003677">
    <property type="term" value="F:DNA binding"/>
    <property type="evidence" value="ECO:0007669"/>
    <property type="project" value="UniProtKB-UniRule"/>
</dbReference>
<dbReference type="Gene3D" id="6.20.210.20">
    <property type="entry name" value="THAP domain"/>
    <property type="match status" value="1"/>
</dbReference>
<dbReference type="OrthoDB" id="6623209at2759"/>
<evidence type="ECO:0000313" key="8">
    <source>
        <dbReference type="Proteomes" id="UP000325440"/>
    </source>
</evidence>
<protein>
    <submittedName>
        <fullName evidence="7">Zinc finger, C2CH-type</fullName>
    </submittedName>
</protein>
<dbReference type="EMBL" id="CABPRJ010000537">
    <property type="protein sequence ID" value="VVC30757.1"/>
    <property type="molecule type" value="Genomic_DNA"/>
</dbReference>
<dbReference type="GO" id="GO:0008270">
    <property type="term" value="F:zinc ion binding"/>
    <property type="evidence" value="ECO:0007669"/>
    <property type="project" value="UniProtKB-KW"/>
</dbReference>
<dbReference type="AlphaFoldDB" id="A0A5E4MLM1"/>
<keyword evidence="1" id="KW-0479">Metal-binding</keyword>
<evidence type="ECO:0000313" key="7">
    <source>
        <dbReference type="EMBL" id="VVC30757.1"/>
    </source>
</evidence>
<organism evidence="7 8">
    <name type="scientific">Cinara cedri</name>
    <dbReference type="NCBI Taxonomy" id="506608"/>
    <lineage>
        <taxon>Eukaryota</taxon>
        <taxon>Metazoa</taxon>
        <taxon>Ecdysozoa</taxon>
        <taxon>Arthropoda</taxon>
        <taxon>Hexapoda</taxon>
        <taxon>Insecta</taxon>
        <taxon>Pterygota</taxon>
        <taxon>Neoptera</taxon>
        <taxon>Paraneoptera</taxon>
        <taxon>Hemiptera</taxon>
        <taxon>Sternorrhyncha</taxon>
        <taxon>Aphidomorpha</taxon>
        <taxon>Aphidoidea</taxon>
        <taxon>Aphididae</taxon>
        <taxon>Lachninae</taxon>
        <taxon>Cinara</taxon>
    </lineage>
</organism>
<name>A0A5E4MLM1_9HEMI</name>
<evidence type="ECO:0000256" key="5">
    <source>
        <dbReference type="PROSITE-ProRule" id="PRU00309"/>
    </source>
</evidence>
<keyword evidence="8" id="KW-1185">Reference proteome</keyword>
<dbReference type="SUPFAM" id="SSF57716">
    <property type="entry name" value="Glucocorticoid receptor-like (DNA-binding domain)"/>
    <property type="match status" value="1"/>
</dbReference>
<keyword evidence="2 5" id="KW-0863">Zinc-finger</keyword>
<dbReference type="InterPro" id="IPR006612">
    <property type="entry name" value="THAP_Znf"/>
</dbReference>
<accession>A0A5E4MLM1</accession>